<dbReference type="Proteomes" id="UP000199441">
    <property type="component" value="Unassembled WGS sequence"/>
</dbReference>
<dbReference type="EMBL" id="FNOI01000006">
    <property type="protein sequence ID" value="SDX36819.1"/>
    <property type="molecule type" value="Genomic_DNA"/>
</dbReference>
<dbReference type="AlphaFoldDB" id="A0A1H3B6Z5"/>
<dbReference type="RefSeq" id="WP_139254571.1">
    <property type="nucleotide sequence ID" value="NZ_FNOI01000006.1"/>
</dbReference>
<dbReference type="STRING" id="670155.SAMN04488001_3049"/>
<accession>A0A1H3B6Z5</accession>
<feature type="signal peptide" evidence="1">
    <location>
        <begin position="1"/>
        <end position="20"/>
    </location>
</feature>
<organism evidence="2 3">
    <name type="scientific">Litoreibacter albidus</name>
    <dbReference type="NCBI Taxonomy" id="670155"/>
    <lineage>
        <taxon>Bacteria</taxon>
        <taxon>Pseudomonadati</taxon>
        <taxon>Pseudomonadota</taxon>
        <taxon>Alphaproteobacteria</taxon>
        <taxon>Rhodobacterales</taxon>
        <taxon>Roseobacteraceae</taxon>
        <taxon>Litoreibacter</taxon>
    </lineage>
</organism>
<sequence>MKLILATTAATLAFSAPSFAETSAAELFAMSNASAAETIIRETSMGDVTSARVRLALGNMSAAERETFFEADTVSRQRILKEAKLFGDGNSAAEMASEVMKISDEN</sequence>
<evidence type="ECO:0000313" key="2">
    <source>
        <dbReference type="EMBL" id="SDX36819.1"/>
    </source>
</evidence>
<name>A0A1H3B6Z5_9RHOB</name>
<dbReference type="OrthoDB" id="7871925at2"/>
<evidence type="ECO:0000313" key="3">
    <source>
        <dbReference type="Proteomes" id="UP000199441"/>
    </source>
</evidence>
<feature type="chain" id="PRO_5011725138" description="DUF4168 domain-containing protein" evidence="1">
    <location>
        <begin position="21"/>
        <end position="106"/>
    </location>
</feature>
<evidence type="ECO:0000256" key="1">
    <source>
        <dbReference type="SAM" id="SignalP"/>
    </source>
</evidence>
<evidence type="ECO:0008006" key="4">
    <source>
        <dbReference type="Google" id="ProtNLM"/>
    </source>
</evidence>
<proteinExistence type="predicted"/>
<keyword evidence="3" id="KW-1185">Reference proteome</keyword>
<keyword evidence="1" id="KW-0732">Signal</keyword>
<reference evidence="3" key="1">
    <citation type="submission" date="2016-10" db="EMBL/GenBank/DDBJ databases">
        <authorList>
            <person name="Varghese N."/>
            <person name="Submissions S."/>
        </authorList>
    </citation>
    <scope>NUCLEOTIDE SEQUENCE [LARGE SCALE GENOMIC DNA]</scope>
    <source>
        <strain evidence="3">DSM 26922</strain>
    </source>
</reference>
<gene>
    <name evidence="2" type="ORF">SAMN04488001_3049</name>
</gene>
<protein>
    <recommendedName>
        <fullName evidence="4">DUF4168 domain-containing protein</fullName>
    </recommendedName>
</protein>